<dbReference type="GO" id="GO:0009847">
    <property type="term" value="P:spore germination"/>
    <property type="evidence" value="ECO:0007669"/>
    <property type="project" value="InterPro"/>
</dbReference>
<keyword evidence="7" id="KW-0449">Lipoprotein</keyword>
<evidence type="ECO:0000256" key="7">
    <source>
        <dbReference type="ARBA" id="ARBA00023288"/>
    </source>
</evidence>
<dbReference type="EMBL" id="LVJH01000017">
    <property type="protein sequence ID" value="OAB42848.1"/>
    <property type="molecule type" value="Genomic_DNA"/>
</dbReference>
<dbReference type="InterPro" id="IPR057336">
    <property type="entry name" value="GerAC_N"/>
</dbReference>
<dbReference type="InterPro" id="IPR008844">
    <property type="entry name" value="Spore_GerAC-like"/>
</dbReference>
<keyword evidence="11" id="KW-1185">Reference proteome</keyword>
<dbReference type="PANTHER" id="PTHR35789">
    <property type="entry name" value="SPORE GERMINATION PROTEIN B3"/>
    <property type="match status" value="1"/>
</dbReference>
<feature type="domain" description="Spore germination protein N-terminal" evidence="9">
    <location>
        <begin position="30"/>
        <end position="200"/>
    </location>
</feature>
<dbReference type="Pfam" id="PF05504">
    <property type="entry name" value="Spore_GerAC"/>
    <property type="match status" value="1"/>
</dbReference>
<dbReference type="PANTHER" id="PTHR35789:SF1">
    <property type="entry name" value="SPORE GERMINATION PROTEIN B3"/>
    <property type="match status" value="1"/>
</dbReference>
<dbReference type="NCBIfam" id="TIGR02887">
    <property type="entry name" value="spore_ger_x_C"/>
    <property type="match status" value="1"/>
</dbReference>
<comment type="subcellular location">
    <subcellularLocation>
        <location evidence="1">Membrane</location>
        <topology evidence="1">Lipid-anchor</topology>
    </subcellularLocation>
</comment>
<protein>
    <submittedName>
        <fullName evidence="10">Uncharacterized protein</fullName>
    </submittedName>
</protein>
<accession>A0A162KAC6</accession>
<evidence type="ECO:0000313" key="10">
    <source>
        <dbReference type="EMBL" id="OAB42848.1"/>
    </source>
</evidence>
<sequence>MVKVDMKRKKIVTVTAIVLICPVFLSGCWDRKEINDIAFILGTAVDKEGSKYRTSVQIAVPKELGGSIGKSGGGKGWYIESKLGKTVRLSSLEIQRNNSRTINFSNRRSLIIGDELAREGISPIMDVFTRTLQNRLQSMMAVTEGSAYKILDTDAPIEQFPTEMVRELIMNFTKEAISIKSVLNALLSDGIDPVLPLLKVDDSVPSKVGEPMKNLRIVGLAIFKGDRMVGTLKGDMVKIMILSMNQNRNTEMSIPAPEGEGDLVFLFKDSNARFVPTIHGDDVTMKFHIRMEGSLVENASNFSPTNEVGMRKLEQLLGDKVRKDLIEVLDILQNEYHADSLGFGEIIHQHKPKEWDRLSSRWKDIYPHVKVEIETDVQLKTVGQALKPMGLPQEEIIHD</sequence>
<evidence type="ECO:0000256" key="2">
    <source>
        <dbReference type="ARBA" id="ARBA00007886"/>
    </source>
</evidence>
<evidence type="ECO:0000256" key="4">
    <source>
        <dbReference type="ARBA" id="ARBA00022729"/>
    </source>
</evidence>
<dbReference type="InterPro" id="IPR038501">
    <property type="entry name" value="Spore_GerAC_C_sf"/>
</dbReference>
<keyword evidence="4" id="KW-0732">Signal</keyword>
<name>A0A162KAC6_9BACL</name>
<evidence type="ECO:0000256" key="6">
    <source>
        <dbReference type="ARBA" id="ARBA00023139"/>
    </source>
</evidence>
<evidence type="ECO:0000256" key="1">
    <source>
        <dbReference type="ARBA" id="ARBA00004635"/>
    </source>
</evidence>
<gene>
    <name evidence="10" type="ORF">PGLA_10325</name>
</gene>
<evidence type="ECO:0000256" key="3">
    <source>
        <dbReference type="ARBA" id="ARBA00022544"/>
    </source>
</evidence>
<dbReference type="PROSITE" id="PS51257">
    <property type="entry name" value="PROKAR_LIPOPROTEIN"/>
    <property type="match status" value="1"/>
</dbReference>
<comment type="similarity">
    <text evidence="2">Belongs to the GerABKC lipoprotein family.</text>
</comment>
<dbReference type="STRING" id="494026.PGLA_10325"/>
<evidence type="ECO:0000313" key="11">
    <source>
        <dbReference type="Proteomes" id="UP000076967"/>
    </source>
</evidence>
<dbReference type="Pfam" id="PF25198">
    <property type="entry name" value="Spore_GerAC_N"/>
    <property type="match status" value="1"/>
</dbReference>
<comment type="caution">
    <text evidence="10">The sequence shown here is derived from an EMBL/GenBank/DDBJ whole genome shotgun (WGS) entry which is preliminary data.</text>
</comment>
<keyword evidence="3" id="KW-0309">Germination</keyword>
<evidence type="ECO:0000259" key="8">
    <source>
        <dbReference type="Pfam" id="PF05504"/>
    </source>
</evidence>
<dbReference type="GO" id="GO:0016020">
    <property type="term" value="C:membrane"/>
    <property type="evidence" value="ECO:0007669"/>
    <property type="project" value="UniProtKB-SubCell"/>
</dbReference>
<evidence type="ECO:0000256" key="5">
    <source>
        <dbReference type="ARBA" id="ARBA00023136"/>
    </source>
</evidence>
<organism evidence="10 11">
    <name type="scientific">Paenibacillus glacialis</name>
    <dbReference type="NCBI Taxonomy" id="494026"/>
    <lineage>
        <taxon>Bacteria</taxon>
        <taxon>Bacillati</taxon>
        <taxon>Bacillota</taxon>
        <taxon>Bacilli</taxon>
        <taxon>Bacillales</taxon>
        <taxon>Paenibacillaceae</taxon>
        <taxon>Paenibacillus</taxon>
    </lineage>
</organism>
<dbReference type="InterPro" id="IPR046953">
    <property type="entry name" value="Spore_GerAC-like_C"/>
</dbReference>
<reference evidence="10 11" key="1">
    <citation type="submission" date="2016-03" db="EMBL/GenBank/DDBJ databases">
        <title>Draft genome sequence of Paenibacillus glacialis DSM 22343.</title>
        <authorList>
            <person name="Shin S.-K."/>
            <person name="Yi H."/>
        </authorList>
    </citation>
    <scope>NUCLEOTIDE SEQUENCE [LARGE SCALE GENOMIC DNA]</scope>
    <source>
        <strain evidence="10 11">DSM 22343</strain>
    </source>
</reference>
<evidence type="ECO:0000259" key="9">
    <source>
        <dbReference type="Pfam" id="PF25198"/>
    </source>
</evidence>
<proteinExistence type="inferred from homology"/>
<feature type="domain" description="Spore germination GerAC-like C-terminal" evidence="8">
    <location>
        <begin position="219"/>
        <end position="383"/>
    </location>
</feature>
<dbReference type="Gene3D" id="3.30.300.210">
    <property type="entry name" value="Nutrient germinant receptor protein C, domain 3"/>
    <property type="match status" value="1"/>
</dbReference>
<keyword evidence="5" id="KW-0472">Membrane</keyword>
<dbReference type="Proteomes" id="UP000076967">
    <property type="component" value="Unassembled WGS sequence"/>
</dbReference>
<dbReference type="AlphaFoldDB" id="A0A162KAC6"/>
<keyword evidence="6" id="KW-0564">Palmitate</keyword>